<sequence>MKNNQPVTQHAIDYPDSAIFITKTDPKGNIIYANDAFVEISGFTLDELLGQNHNIVRHPDMPSWAFAHLWKTIQSGHPWRGVVKNRAKNGDHYWVRATISPILDHGEITGYLSLRRKASQAEILAAESLLKSSTLPQQRFSLSRWFSNLPLQTKLHLFIQPVLLVLLSLCCIFIGQNMHDKMVEEASKRASGIANQVIDGANMLMVTGQISDPENRKMLLNKISSSGHIIGLRLVRTEQVVKQFGAGLPEEHINSDLEKQVIASKVPFEELAEQNGKPVFRLITPYLASRNFHGTDCLACHQVEVGSVNGASIIEIDLSEETGQFQSIITKLVVGQLCLQLALFLFTHWIIRHFITRPVAEIKEHLESLVNGNMSSPVNIDGRDEMGEILCSVQSAKVLLGALVDQNGTITLAIEERARLLAKAVAQVEDSANQQVESASNMAAAIEEMSVSIDQVAENAASVRDISEGSSKLADSGRKIVQGVVDDLGTTSKALMGAAKTIQELGNKSTQIQSIVTAIKEIADQTNLLALNAAIEAARAGEQGRGFAVVADEVRKLAEKTANATQEIANMTHEIHDSTHLAVTEMGQVVEMVQHSTTLAGQADDAIIGINGGATRVLQGMGDISDSIKQQSEAGRDIAVNVERVAQMSEATSTAVNEVSAVVLKLEQLAHSLDQSIGHFKI</sequence>
<accession>A0A2Z6GER4</accession>
<evidence type="ECO:0000256" key="4">
    <source>
        <dbReference type="PROSITE-ProRule" id="PRU00284"/>
    </source>
</evidence>
<organism evidence="8 9">
    <name type="scientific">Ferriphaselus amnicola</name>
    <dbReference type="NCBI Taxonomy" id="1188319"/>
    <lineage>
        <taxon>Bacteria</taxon>
        <taxon>Pseudomonadati</taxon>
        <taxon>Pseudomonadota</taxon>
        <taxon>Betaproteobacteria</taxon>
        <taxon>Nitrosomonadales</taxon>
        <taxon>Gallionellaceae</taxon>
        <taxon>Ferriphaselus</taxon>
    </lineage>
</organism>
<keyword evidence="9" id="KW-1185">Reference proteome</keyword>
<evidence type="ECO:0000256" key="1">
    <source>
        <dbReference type="ARBA" id="ARBA00004370"/>
    </source>
</evidence>
<dbReference type="GO" id="GO:0006935">
    <property type="term" value="P:chemotaxis"/>
    <property type="evidence" value="ECO:0007669"/>
    <property type="project" value="InterPro"/>
</dbReference>
<dbReference type="SMART" id="SM00091">
    <property type="entry name" value="PAS"/>
    <property type="match status" value="1"/>
</dbReference>
<dbReference type="InterPro" id="IPR000014">
    <property type="entry name" value="PAS"/>
</dbReference>
<dbReference type="Pfam" id="PF08447">
    <property type="entry name" value="PAS_3"/>
    <property type="match status" value="1"/>
</dbReference>
<dbReference type="Proteomes" id="UP000033070">
    <property type="component" value="Chromosome"/>
</dbReference>
<evidence type="ECO:0000256" key="3">
    <source>
        <dbReference type="ARBA" id="ARBA00029447"/>
    </source>
</evidence>
<keyword evidence="2 4" id="KW-0807">Transducer</keyword>
<dbReference type="Pfam" id="PF00672">
    <property type="entry name" value="HAMP"/>
    <property type="match status" value="1"/>
</dbReference>
<dbReference type="PROSITE" id="PS50111">
    <property type="entry name" value="CHEMOTAXIS_TRANSDUC_2"/>
    <property type="match status" value="1"/>
</dbReference>
<dbReference type="CDD" id="cd00130">
    <property type="entry name" value="PAS"/>
    <property type="match status" value="1"/>
</dbReference>
<evidence type="ECO:0000259" key="7">
    <source>
        <dbReference type="PROSITE" id="PS50885"/>
    </source>
</evidence>
<dbReference type="Gene3D" id="1.10.287.950">
    <property type="entry name" value="Methyl-accepting chemotaxis protein"/>
    <property type="match status" value="1"/>
</dbReference>
<dbReference type="FunFam" id="1.10.287.950:FF:000001">
    <property type="entry name" value="Methyl-accepting chemotaxis sensory transducer"/>
    <property type="match status" value="1"/>
</dbReference>
<dbReference type="PRINTS" id="PR00260">
    <property type="entry name" value="CHEMTRNSDUCR"/>
</dbReference>
<dbReference type="NCBIfam" id="TIGR00229">
    <property type="entry name" value="sensory_box"/>
    <property type="match status" value="1"/>
</dbReference>
<dbReference type="OrthoDB" id="9813966at2"/>
<dbReference type="InterPro" id="IPR003660">
    <property type="entry name" value="HAMP_dom"/>
</dbReference>
<reference evidence="8 9" key="1">
    <citation type="submission" date="2018-06" db="EMBL/GenBank/DDBJ databases">
        <title>OYT1 Genome Sequencing.</title>
        <authorList>
            <person name="Kato S."/>
            <person name="Itoh T."/>
            <person name="Ohkuma M."/>
        </authorList>
    </citation>
    <scope>NUCLEOTIDE SEQUENCE [LARGE SCALE GENOMIC DNA]</scope>
    <source>
        <strain evidence="8 9">OYT1</strain>
    </source>
</reference>
<dbReference type="InterPro" id="IPR004090">
    <property type="entry name" value="Chemotax_Me-accpt_rcpt"/>
</dbReference>
<dbReference type="CDD" id="cd11386">
    <property type="entry name" value="MCP_signal"/>
    <property type="match status" value="1"/>
</dbReference>
<evidence type="ECO:0000256" key="2">
    <source>
        <dbReference type="ARBA" id="ARBA00023224"/>
    </source>
</evidence>
<evidence type="ECO:0000313" key="8">
    <source>
        <dbReference type="EMBL" id="BBE52068.1"/>
    </source>
</evidence>
<dbReference type="EMBL" id="AP018738">
    <property type="protein sequence ID" value="BBE52068.1"/>
    <property type="molecule type" value="Genomic_DNA"/>
</dbReference>
<proteinExistence type="inferred from homology"/>
<dbReference type="InterPro" id="IPR004089">
    <property type="entry name" value="MCPsignal_dom"/>
</dbReference>
<dbReference type="KEGG" id="fam:OYT1_ch2556"/>
<feature type="domain" description="Methyl-accepting transducer" evidence="5">
    <location>
        <begin position="410"/>
        <end position="646"/>
    </location>
</feature>
<dbReference type="InterPro" id="IPR035965">
    <property type="entry name" value="PAS-like_dom_sf"/>
</dbReference>
<dbReference type="GO" id="GO:0016020">
    <property type="term" value="C:membrane"/>
    <property type="evidence" value="ECO:0007669"/>
    <property type="project" value="UniProtKB-SubCell"/>
</dbReference>
<dbReference type="STRING" id="1188319.OYT1_01311"/>
<dbReference type="Pfam" id="PF00015">
    <property type="entry name" value="MCPsignal"/>
    <property type="match status" value="1"/>
</dbReference>
<dbReference type="PANTHER" id="PTHR32089">
    <property type="entry name" value="METHYL-ACCEPTING CHEMOTAXIS PROTEIN MCPB"/>
    <property type="match status" value="1"/>
</dbReference>
<dbReference type="PROSITE" id="PS50112">
    <property type="entry name" value="PAS"/>
    <property type="match status" value="1"/>
</dbReference>
<dbReference type="SUPFAM" id="SSF55785">
    <property type="entry name" value="PYP-like sensor domain (PAS domain)"/>
    <property type="match status" value="1"/>
</dbReference>
<dbReference type="InterPro" id="IPR001610">
    <property type="entry name" value="PAC"/>
</dbReference>
<dbReference type="SMART" id="SM00086">
    <property type="entry name" value="PAC"/>
    <property type="match status" value="1"/>
</dbReference>
<feature type="domain" description="HAMP" evidence="7">
    <location>
        <begin position="353"/>
        <end position="405"/>
    </location>
</feature>
<dbReference type="SUPFAM" id="SSF58104">
    <property type="entry name" value="Methyl-accepting chemotaxis protein (MCP) signaling domain"/>
    <property type="match status" value="1"/>
</dbReference>
<dbReference type="RefSeq" id="WP_062626507.1">
    <property type="nucleotide sequence ID" value="NZ_AP018738.1"/>
</dbReference>
<gene>
    <name evidence="8" type="ORF">OYT1_ch2556</name>
</gene>
<comment type="subcellular location">
    <subcellularLocation>
        <location evidence="1">Membrane</location>
    </subcellularLocation>
</comment>
<dbReference type="GO" id="GO:0004888">
    <property type="term" value="F:transmembrane signaling receptor activity"/>
    <property type="evidence" value="ECO:0007669"/>
    <property type="project" value="InterPro"/>
</dbReference>
<evidence type="ECO:0000259" key="5">
    <source>
        <dbReference type="PROSITE" id="PS50111"/>
    </source>
</evidence>
<dbReference type="AlphaFoldDB" id="A0A2Z6GER4"/>
<feature type="domain" description="PAS" evidence="6">
    <location>
        <begin position="21"/>
        <end position="60"/>
    </location>
</feature>
<keyword evidence="8" id="KW-0675">Receptor</keyword>
<comment type="similarity">
    <text evidence="3">Belongs to the methyl-accepting chemotaxis (MCP) protein family.</text>
</comment>
<name>A0A2Z6GER4_9PROT</name>
<dbReference type="SMART" id="SM00283">
    <property type="entry name" value="MA"/>
    <property type="match status" value="1"/>
</dbReference>
<dbReference type="CDD" id="cd06225">
    <property type="entry name" value="HAMP"/>
    <property type="match status" value="1"/>
</dbReference>
<dbReference type="PANTHER" id="PTHR32089:SF112">
    <property type="entry name" value="LYSOZYME-LIKE PROTEIN-RELATED"/>
    <property type="match status" value="1"/>
</dbReference>
<evidence type="ECO:0000259" key="6">
    <source>
        <dbReference type="PROSITE" id="PS50112"/>
    </source>
</evidence>
<dbReference type="PROSITE" id="PS50885">
    <property type="entry name" value="HAMP"/>
    <property type="match status" value="1"/>
</dbReference>
<evidence type="ECO:0000313" key="9">
    <source>
        <dbReference type="Proteomes" id="UP000033070"/>
    </source>
</evidence>
<protein>
    <submittedName>
        <fullName evidence="8">Aerotaxis receptor</fullName>
    </submittedName>
</protein>
<dbReference type="GO" id="GO:0007165">
    <property type="term" value="P:signal transduction"/>
    <property type="evidence" value="ECO:0007669"/>
    <property type="project" value="UniProtKB-KW"/>
</dbReference>
<dbReference type="InterPro" id="IPR013655">
    <property type="entry name" value="PAS_fold_3"/>
</dbReference>
<dbReference type="Gene3D" id="3.30.450.20">
    <property type="entry name" value="PAS domain"/>
    <property type="match status" value="1"/>
</dbReference>
<dbReference type="Gene3D" id="3.30.450.290">
    <property type="match status" value="1"/>
</dbReference>